<feature type="domain" description="VanZ-like" evidence="2">
    <location>
        <begin position="30"/>
        <end position="180"/>
    </location>
</feature>
<evidence type="ECO:0000259" key="2">
    <source>
        <dbReference type="Pfam" id="PF04892"/>
    </source>
</evidence>
<keyword evidence="4" id="KW-1185">Reference proteome</keyword>
<dbReference type="eggNOG" id="COG5652">
    <property type="taxonomic scope" value="Bacteria"/>
</dbReference>
<proteinExistence type="predicted"/>
<dbReference type="STRING" id="633697.EubceDRAFT1_0333"/>
<reference evidence="3 4" key="2">
    <citation type="submission" date="2012-02" db="EMBL/GenBank/DDBJ databases">
        <title>Improved High-Quality Draft sequence of Eubacterium cellulosolvens 6.</title>
        <authorList>
            <consortium name="US DOE Joint Genome Institute"/>
            <person name="Lucas S."/>
            <person name="Han J."/>
            <person name="Lapidus A."/>
            <person name="Cheng J.-F."/>
            <person name="Goodwin L."/>
            <person name="Pitluck S."/>
            <person name="Peters L."/>
            <person name="Mikhailova N."/>
            <person name="Gu W."/>
            <person name="Detter J.C."/>
            <person name="Han C."/>
            <person name="Tapia R."/>
            <person name="Land M."/>
            <person name="Hauser L."/>
            <person name="Kyrpides N."/>
            <person name="Ivanova N."/>
            <person name="Pagani I."/>
            <person name="Johnson E."/>
            <person name="Mukhopadhyay B."/>
            <person name="Anderson I."/>
            <person name="Woyke T."/>
        </authorList>
    </citation>
    <scope>NUCLEOTIDE SEQUENCE [LARGE SCALE GENOMIC DNA]</scope>
    <source>
        <strain evidence="3 4">6</strain>
    </source>
</reference>
<feature type="transmembrane region" description="Helical" evidence="1">
    <location>
        <begin position="25"/>
        <end position="45"/>
    </location>
</feature>
<dbReference type="NCBIfam" id="NF037970">
    <property type="entry name" value="vanZ_1"/>
    <property type="match status" value="1"/>
</dbReference>
<feature type="transmembrane region" description="Helical" evidence="1">
    <location>
        <begin position="163"/>
        <end position="183"/>
    </location>
</feature>
<evidence type="ECO:0000313" key="3">
    <source>
        <dbReference type="EMBL" id="EIM56193.1"/>
    </source>
</evidence>
<dbReference type="Proteomes" id="UP000005753">
    <property type="component" value="Chromosome"/>
</dbReference>
<accession>I5AQX0</accession>
<evidence type="ECO:0000313" key="4">
    <source>
        <dbReference type="Proteomes" id="UP000005753"/>
    </source>
</evidence>
<keyword evidence="1" id="KW-1133">Transmembrane helix</keyword>
<dbReference type="InterPro" id="IPR016747">
    <property type="entry name" value="Phosphotransbutyrylase"/>
</dbReference>
<protein>
    <submittedName>
        <fullName evidence="3">Putative integral membrane protein</fullName>
    </submittedName>
</protein>
<dbReference type="PIRSF" id="PIRSF019083">
    <property type="entry name" value="UCP019083_VanZ"/>
    <property type="match status" value="1"/>
</dbReference>
<dbReference type="Pfam" id="PF04892">
    <property type="entry name" value="VanZ"/>
    <property type="match status" value="1"/>
</dbReference>
<dbReference type="HOGENOM" id="CLU_096028_0_3_9"/>
<dbReference type="EMBL" id="CM001487">
    <property type="protein sequence ID" value="EIM56193.1"/>
    <property type="molecule type" value="Genomic_DNA"/>
</dbReference>
<dbReference type="AlphaFoldDB" id="I5AQX0"/>
<sequence length="202" mass="22537">MNKPNLSTDPKAKVARNGKQKHRTAFTILLFLTITWMLVIFTFSAQPAEESTDTSMFWGRMAGELLVPGFKNWPEEKKESFAEKMDYPVRKAAHATEYAILGMLLFATLYPLNHRDAELNNVKKGIIKRSRTGASFTLGALYAASDEIHQLFVPGRSGQFTDVLIDSGGVLAGLLLALLFLRFTGRMNKVRKRTSTPPALQS</sequence>
<dbReference type="InterPro" id="IPR006976">
    <property type="entry name" value="VanZ-like"/>
</dbReference>
<keyword evidence="1" id="KW-0472">Membrane</keyword>
<gene>
    <name evidence="3" type="ORF">EubceDRAFT1_0333</name>
</gene>
<reference evidence="3 4" key="1">
    <citation type="submission" date="2010-08" db="EMBL/GenBank/DDBJ databases">
        <authorList>
            <consortium name="US DOE Joint Genome Institute (JGI-PGF)"/>
            <person name="Lucas S."/>
            <person name="Copeland A."/>
            <person name="Lapidus A."/>
            <person name="Cheng J.-F."/>
            <person name="Bruce D."/>
            <person name="Goodwin L."/>
            <person name="Pitluck S."/>
            <person name="Land M.L."/>
            <person name="Hauser L."/>
            <person name="Chang Y.-J."/>
            <person name="Anderson I.J."/>
            <person name="Johnson E."/>
            <person name="Mulhopadhyay B."/>
            <person name="Kyrpides N."/>
            <person name="Woyke T.J."/>
        </authorList>
    </citation>
    <scope>NUCLEOTIDE SEQUENCE [LARGE SCALE GENOMIC DNA]</scope>
    <source>
        <strain evidence="3 4">6</strain>
    </source>
</reference>
<evidence type="ECO:0000256" key="1">
    <source>
        <dbReference type="SAM" id="Phobius"/>
    </source>
</evidence>
<feature type="transmembrane region" description="Helical" evidence="1">
    <location>
        <begin position="95"/>
        <end position="112"/>
    </location>
</feature>
<dbReference type="OrthoDB" id="291892at2"/>
<name>I5AQX0_EUBC6</name>
<keyword evidence="1" id="KW-0812">Transmembrane</keyword>
<organism evidence="3 4">
    <name type="scientific">Eubacterium cellulosolvens (strain ATCC 43171 / JCM 9499 / 6)</name>
    <name type="common">Cillobacterium cellulosolvens</name>
    <dbReference type="NCBI Taxonomy" id="633697"/>
    <lineage>
        <taxon>Bacteria</taxon>
        <taxon>Bacillati</taxon>
        <taxon>Bacillota</taxon>
        <taxon>Clostridia</taxon>
        <taxon>Eubacteriales</taxon>
        <taxon>Eubacteriaceae</taxon>
        <taxon>Eubacterium</taxon>
    </lineage>
</organism>